<sequence>MAVHLIKYPCTYVCTAGASAFTFYFSHHVPTPPWFSQLPMQQRQWKTKKSVCIATSTGSTPVHVSSLLQQRDTTHLVRGALDLIPSSLVCNCVSPNFTFHLVARGGSEKIEVG</sequence>
<organism evidence="1">
    <name type="scientific">Trypanosoma congolense (strain IL3000)</name>
    <dbReference type="NCBI Taxonomy" id="1068625"/>
    <lineage>
        <taxon>Eukaryota</taxon>
        <taxon>Discoba</taxon>
        <taxon>Euglenozoa</taxon>
        <taxon>Kinetoplastea</taxon>
        <taxon>Metakinetoplastina</taxon>
        <taxon>Trypanosomatida</taxon>
        <taxon>Trypanosomatidae</taxon>
        <taxon>Trypanosoma</taxon>
        <taxon>Nannomonas</taxon>
    </lineage>
</organism>
<accession>G0UR69</accession>
<reference evidence="1" key="1">
    <citation type="journal article" date="2012" name="Proc. Natl. Acad. Sci. U.S.A.">
        <title>Antigenic diversity is generated by distinct evolutionary mechanisms in African trypanosome species.</title>
        <authorList>
            <person name="Jackson A.P."/>
            <person name="Berry A."/>
            <person name="Aslett M."/>
            <person name="Allison H.C."/>
            <person name="Burton P."/>
            <person name="Vavrova-Anderson J."/>
            <person name="Brown R."/>
            <person name="Browne H."/>
            <person name="Corton N."/>
            <person name="Hauser H."/>
            <person name="Gamble J."/>
            <person name="Gilderthorp R."/>
            <person name="Marcello L."/>
            <person name="McQuillan J."/>
            <person name="Otto T.D."/>
            <person name="Quail M.A."/>
            <person name="Sanders M.J."/>
            <person name="van Tonder A."/>
            <person name="Ginger M.L."/>
            <person name="Field M.C."/>
            <person name="Barry J.D."/>
            <person name="Hertz-Fowler C."/>
            <person name="Berriman M."/>
        </authorList>
    </citation>
    <scope>NUCLEOTIDE SEQUENCE</scope>
    <source>
        <strain evidence="1">IL3000</strain>
    </source>
</reference>
<dbReference type="AlphaFoldDB" id="G0UR69"/>
<evidence type="ECO:0000313" key="1">
    <source>
        <dbReference type="EMBL" id="CCC91880.1"/>
    </source>
</evidence>
<dbReference type="EMBL" id="HE575321">
    <property type="protein sequence ID" value="CCC91880.1"/>
    <property type="molecule type" value="Genomic_DNA"/>
</dbReference>
<proteinExistence type="predicted"/>
<gene>
    <name evidence="1" type="ORF">TCIL3000_8_890</name>
</gene>
<name>G0UR69_TRYCI</name>
<protein>
    <submittedName>
        <fullName evidence="1">Uncharacterized protein</fullName>
    </submittedName>
</protein>